<gene>
    <name evidence="1" type="ORF">FE247_08735</name>
</gene>
<keyword evidence="2" id="KW-1185">Reference proteome</keyword>
<protein>
    <recommendedName>
        <fullName evidence="3">Ketopantoate reductase N-terminal domain-containing protein</fullName>
    </recommendedName>
</protein>
<organism evidence="1 2">
    <name type="scientific">Aliarcobacter cibarius</name>
    <dbReference type="NCBI Taxonomy" id="255507"/>
    <lineage>
        <taxon>Bacteria</taxon>
        <taxon>Pseudomonadati</taxon>
        <taxon>Campylobacterota</taxon>
        <taxon>Epsilonproteobacteria</taxon>
        <taxon>Campylobacterales</taxon>
        <taxon>Arcobacteraceae</taxon>
        <taxon>Aliarcobacter</taxon>
    </lineage>
</organism>
<sequence length="138" mass="15593">MKFLILGAGGINSYFGTNLICFGHGLNIVARGNALKHSKLKLQHPDFIFEKKFFSYSIDEIEKLIKIFLLTTKSTSTVILVNKQEELFTKVKTLSSDLNETTFLVRLIIIGNNIVSLAFNKLKLNIETILNKNLKAIF</sequence>
<name>A0ABY2V2N1_9BACT</name>
<dbReference type="Proteomes" id="UP000305417">
    <property type="component" value="Unassembled WGS sequence"/>
</dbReference>
<proteinExistence type="predicted"/>
<accession>A0ABY2V2N1</accession>
<dbReference type="RefSeq" id="WP_138108988.1">
    <property type="nucleotide sequence ID" value="NZ_VBUC01000023.1"/>
</dbReference>
<dbReference type="EMBL" id="VBUC01000023">
    <property type="protein sequence ID" value="TLS97244.1"/>
    <property type="molecule type" value="Genomic_DNA"/>
</dbReference>
<reference evidence="1 2" key="1">
    <citation type="submission" date="2019-05" db="EMBL/GenBank/DDBJ databases">
        <title>Arcobacter cibarius and Arcobacter thereius providing challenges in identification an antibiotic susceptibility and Quinolone resistance.</title>
        <authorList>
            <person name="Busch A."/>
            <person name="Hanel I."/>
            <person name="Hotzel H."/>
            <person name="Tomaso H."/>
        </authorList>
    </citation>
    <scope>NUCLEOTIDE SEQUENCE [LARGE SCALE GENOMIC DNA]</scope>
    <source>
        <strain evidence="1 2">16CS0831-2</strain>
    </source>
</reference>
<dbReference type="Gene3D" id="3.40.50.720">
    <property type="entry name" value="NAD(P)-binding Rossmann-like Domain"/>
    <property type="match status" value="1"/>
</dbReference>
<comment type="caution">
    <text evidence="1">The sequence shown here is derived from an EMBL/GenBank/DDBJ whole genome shotgun (WGS) entry which is preliminary data.</text>
</comment>
<evidence type="ECO:0008006" key="3">
    <source>
        <dbReference type="Google" id="ProtNLM"/>
    </source>
</evidence>
<evidence type="ECO:0000313" key="1">
    <source>
        <dbReference type="EMBL" id="TLS97244.1"/>
    </source>
</evidence>
<evidence type="ECO:0000313" key="2">
    <source>
        <dbReference type="Proteomes" id="UP000305417"/>
    </source>
</evidence>